<evidence type="ECO:0000256" key="2">
    <source>
        <dbReference type="ARBA" id="ARBA00011971"/>
    </source>
</evidence>
<dbReference type="Pfam" id="PF00156">
    <property type="entry name" value="Pribosyltran"/>
    <property type="match status" value="1"/>
</dbReference>
<dbReference type="UniPathway" id="UPA00070">
    <property type="reaction ID" value="UER00119"/>
</dbReference>
<comment type="caution">
    <text evidence="7">Lacks conserved residue(s) required for the propagation of feature annotation.</text>
</comment>
<name>A0A855X929_9BACT</name>
<dbReference type="SUPFAM" id="SSF53271">
    <property type="entry name" value="PRTase-like"/>
    <property type="match status" value="1"/>
</dbReference>
<evidence type="ECO:0000259" key="8">
    <source>
        <dbReference type="Pfam" id="PF00156"/>
    </source>
</evidence>
<keyword evidence="3 7" id="KW-0328">Glycosyltransferase</keyword>
<evidence type="ECO:0000256" key="3">
    <source>
        <dbReference type="ARBA" id="ARBA00022676"/>
    </source>
</evidence>
<dbReference type="InterPro" id="IPR006273">
    <property type="entry name" value="Orotate_PRibTrfase_bac"/>
</dbReference>
<organism evidence="9 10">
    <name type="scientific">candidate division GN15 bacterium</name>
    <dbReference type="NCBI Taxonomy" id="2072418"/>
    <lineage>
        <taxon>Bacteria</taxon>
        <taxon>candidate division GN15</taxon>
    </lineage>
</organism>
<dbReference type="InterPro" id="IPR023031">
    <property type="entry name" value="OPRT"/>
</dbReference>
<evidence type="ECO:0000313" key="9">
    <source>
        <dbReference type="EMBL" id="PWB74764.1"/>
    </source>
</evidence>
<dbReference type="InterPro" id="IPR029057">
    <property type="entry name" value="PRTase-like"/>
</dbReference>
<feature type="binding site" evidence="7">
    <location>
        <position position="150"/>
    </location>
    <ligand>
        <name>orotate</name>
        <dbReference type="ChEBI" id="CHEBI:30839"/>
    </ligand>
</feature>
<comment type="similarity">
    <text evidence="7">Belongs to the purine/pyrimidine phosphoribosyltransferase family. PyrE subfamily.</text>
</comment>
<dbReference type="EMBL" id="PQAP01000023">
    <property type="protein sequence ID" value="PWB74764.1"/>
    <property type="molecule type" value="Genomic_DNA"/>
</dbReference>
<evidence type="ECO:0000313" key="10">
    <source>
        <dbReference type="Proteomes" id="UP000250918"/>
    </source>
</evidence>
<comment type="cofactor">
    <cofactor evidence="7">
        <name>Mg(2+)</name>
        <dbReference type="ChEBI" id="CHEBI:18420"/>
    </cofactor>
</comment>
<proteinExistence type="inferred from homology"/>
<comment type="function">
    <text evidence="7">Catalyzes the transfer of a ribosyl phosphate group from 5-phosphoribose 1-diphosphate to orotate, leading to the formation of orotidine monophosphate (OMP).</text>
</comment>
<dbReference type="GO" id="GO:0000287">
    <property type="term" value="F:magnesium ion binding"/>
    <property type="evidence" value="ECO:0007669"/>
    <property type="project" value="UniProtKB-UniRule"/>
</dbReference>
<evidence type="ECO:0000256" key="6">
    <source>
        <dbReference type="ARBA" id="ARBA00022975"/>
    </source>
</evidence>
<feature type="binding site" evidence="7">
    <location>
        <position position="122"/>
    </location>
    <ligand>
        <name>orotate</name>
        <dbReference type="ChEBI" id="CHEBI:30839"/>
    </ligand>
</feature>
<evidence type="ECO:0000256" key="4">
    <source>
        <dbReference type="ARBA" id="ARBA00022679"/>
    </source>
</evidence>
<comment type="pathway">
    <text evidence="1 7">Pyrimidine metabolism; UMP biosynthesis via de novo pathway; UMP from orotate: step 1/2.</text>
</comment>
<feature type="domain" description="Phosphoribosyltransferase" evidence="8">
    <location>
        <begin position="42"/>
        <end position="157"/>
    </location>
</feature>
<dbReference type="PANTHER" id="PTHR19278:SF9">
    <property type="entry name" value="URIDINE 5'-MONOPHOSPHATE SYNTHASE"/>
    <property type="match status" value="1"/>
</dbReference>
<dbReference type="HAMAP" id="MF_01208">
    <property type="entry name" value="PyrE"/>
    <property type="match status" value="1"/>
</dbReference>
<reference evidence="9 10" key="1">
    <citation type="journal article" date="2018" name="ISME J.">
        <title>A methanotrophic archaeon couples anaerobic oxidation of methane to Fe(III) reduction.</title>
        <authorList>
            <person name="Cai C."/>
            <person name="Leu A.O."/>
            <person name="Xie G.J."/>
            <person name="Guo J."/>
            <person name="Feng Y."/>
            <person name="Zhao J.X."/>
            <person name="Tyson G.W."/>
            <person name="Yuan Z."/>
            <person name="Hu S."/>
        </authorList>
    </citation>
    <scope>NUCLEOTIDE SEQUENCE [LARGE SCALE GENOMIC DNA]</scope>
    <source>
        <strain evidence="9">FeB_12</strain>
    </source>
</reference>
<keyword evidence="4 7" id="KW-0808">Transferase</keyword>
<comment type="subunit">
    <text evidence="7">Homodimer.</text>
</comment>
<dbReference type="InterPro" id="IPR000836">
    <property type="entry name" value="PRTase_dom"/>
</dbReference>
<dbReference type="Proteomes" id="UP000250918">
    <property type="component" value="Unassembled WGS sequence"/>
</dbReference>
<dbReference type="GO" id="GO:0019856">
    <property type="term" value="P:pyrimidine nucleobase biosynthetic process"/>
    <property type="evidence" value="ECO:0007669"/>
    <property type="project" value="InterPro"/>
</dbReference>
<feature type="binding site" description="in other chain" evidence="7">
    <location>
        <begin position="118"/>
        <end position="126"/>
    </location>
    <ligand>
        <name>5-phospho-alpha-D-ribose 1-diphosphate</name>
        <dbReference type="ChEBI" id="CHEBI:58017"/>
        <note>ligand shared between dimeric partners</note>
    </ligand>
</feature>
<dbReference type="CDD" id="cd06223">
    <property type="entry name" value="PRTases_typeI"/>
    <property type="match status" value="1"/>
</dbReference>
<evidence type="ECO:0000256" key="7">
    <source>
        <dbReference type="HAMAP-Rule" id="MF_01208"/>
    </source>
</evidence>
<comment type="catalytic activity">
    <reaction evidence="7">
        <text>orotidine 5'-phosphate + diphosphate = orotate + 5-phospho-alpha-D-ribose 1-diphosphate</text>
        <dbReference type="Rhea" id="RHEA:10380"/>
        <dbReference type="ChEBI" id="CHEBI:30839"/>
        <dbReference type="ChEBI" id="CHEBI:33019"/>
        <dbReference type="ChEBI" id="CHEBI:57538"/>
        <dbReference type="ChEBI" id="CHEBI:58017"/>
        <dbReference type="EC" id="2.4.2.10"/>
    </reaction>
</comment>
<sequence>MGEIMNPQDVLKLFKDSQALLTGHFLLTSGRHSDVYYEKFTLLKNPAICTRICEAMAESFRGSGAETVVGPTTGGIIIAYDVARYLGIESIYAEQGDSGRVFKRGFSLEPGQKVVIVDDVLTTGKSVEEVIALVNSYKAHIVGIGLLLDRSGGAVKFPYPVHSLATVSAKSWDAKECPLCAKGEPFTQRGSRKMSVS</sequence>
<dbReference type="Gene3D" id="3.40.50.2020">
    <property type="match status" value="1"/>
</dbReference>
<dbReference type="GO" id="GO:0044205">
    <property type="term" value="P:'de novo' UMP biosynthetic process"/>
    <property type="evidence" value="ECO:0007669"/>
    <property type="project" value="UniProtKB-UniRule"/>
</dbReference>
<keyword evidence="6 7" id="KW-0665">Pyrimidine biosynthesis</keyword>
<gene>
    <name evidence="7" type="primary">pyrE</name>
    <name evidence="9" type="ORF">C3F09_03490</name>
</gene>
<evidence type="ECO:0000256" key="5">
    <source>
        <dbReference type="ARBA" id="ARBA00022842"/>
    </source>
</evidence>
<protein>
    <recommendedName>
        <fullName evidence="2 7">Orotate phosphoribosyltransferase</fullName>
        <shortName evidence="7">OPRT</shortName>
        <shortName evidence="7">OPRTase</shortName>
        <ecNumber evidence="2 7">2.4.2.10</ecNumber>
    </recommendedName>
</protein>
<dbReference type="AlphaFoldDB" id="A0A855X929"/>
<comment type="caution">
    <text evidence="9">The sequence shown here is derived from an EMBL/GenBank/DDBJ whole genome shotgun (WGS) entry which is preliminary data.</text>
</comment>
<accession>A0A855X929</accession>
<dbReference type="EC" id="2.4.2.10" evidence="2 7"/>
<evidence type="ECO:0000256" key="1">
    <source>
        <dbReference type="ARBA" id="ARBA00004889"/>
    </source>
</evidence>
<keyword evidence="5 7" id="KW-0460">Magnesium</keyword>
<dbReference type="NCBIfam" id="TIGR01367">
    <property type="entry name" value="pyrE_Therm"/>
    <property type="match status" value="1"/>
</dbReference>
<dbReference type="GO" id="GO:0004588">
    <property type="term" value="F:orotate phosphoribosyltransferase activity"/>
    <property type="evidence" value="ECO:0007669"/>
    <property type="project" value="UniProtKB-UniRule"/>
</dbReference>
<dbReference type="PANTHER" id="PTHR19278">
    <property type="entry name" value="OROTATE PHOSPHORIBOSYLTRANSFERASE"/>
    <property type="match status" value="1"/>
</dbReference>